<evidence type="ECO:0000313" key="9">
    <source>
        <dbReference type="Proteomes" id="UP000677228"/>
    </source>
</evidence>
<dbReference type="PIRSF" id="PIRSF015614">
    <property type="entry name" value="TRAF"/>
    <property type="match status" value="1"/>
</dbReference>
<comment type="caution">
    <text evidence="7">The sequence shown here is derived from an EMBL/GenBank/DDBJ whole genome shotgun (WGS) entry which is preliminary data.</text>
</comment>
<protein>
    <recommendedName>
        <fullName evidence="6">MATH domain-containing protein</fullName>
    </recommendedName>
</protein>
<keyword evidence="2" id="KW-0053">Apoptosis</keyword>
<dbReference type="InterPro" id="IPR012227">
    <property type="entry name" value="TNF_rcpt-assoc_TRAF_met"/>
</dbReference>
<evidence type="ECO:0000256" key="5">
    <source>
        <dbReference type="SAM" id="MobiDB-lite"/>
    </source>
</evidence>
<dbReference type="Proteomes" id="UP000682733">
    <property type="component" value="Unassembled WGS sequence"/>
</dbReference>
<dbReference type="PANTHER" id="PTHR10131:SF138">
    <property type="entry name" value="RE66324P"/>
    <property type="match status" value="1"/>
</dbReference>
<dbReference type="CDD" id="cd00270">
    <property type="entry name" value="MATH_TRAF_C"/>
    <property type="match status" value="1"/>
</dbReference>
<evidence type="ECO:0000256" key="3">
    <source>
        <dbReference type="ARBA" id="ARBA00022843"/>
    </source>
</evidence>
<dbReference type="GO" id="GO:0008270">
    <property type="term" value="F:zinc ion binding"/>
    <property type="evidence" value="ECO:0007669"/>
    <property type="project" value="InterPro"/>
</dbReference>
<dbReference type="InterPro" id="IPR002083">
    <property type="entry name" value="MATH/TRAF_dom"/>
</dbReference>
<evidence type="ECO:0000313" key="8">
    <source>
        <dbReference type="EMBL" id="CAF3721963.1"/>
    </source>
</evidence>
<organism evidence="7 9">
    <name type="scientific">Didymodactylos carnosus</name>
    <dbReference type="NCBI Taxonomy" id="1234261"/>
    <lineage>
        <taxon>Eukaryota</taxon>
        <taxon>Metazoa</taxon>
        <taxon>Spiralia</taxon>
        <taxon>Gnathifera</taxon>
        <taxon>Rotifera</taxon>
        <taxon>Eurotatoria</taxon>
        <taxon>Bdelloidea</taxon>
        <taxon>Philodinida</taxon>
        <taxon>Philodinidae</taxon>
        <taxon>Didymodactylos</taxon>
    </lineage>
</organism>
<dbReference type="GO" id="GO:0005164">
    <property type="term" value="F:tumor necrosis factor receptor binding"/>
    <property type="evidence" value="ECO:0007669"/>
    <property type="project" value="TreeGrafter"/>
</dbReference>
<proteinExistence type="predicted"/>
<accession>A0A8S2DQ50</accession>
<dbReference type="SMART" id="SM00061">
    <property type="entry name" value="MATH"/>
    <property type="match status" value="1"/>
</dbReference>
<dbReference type="PANTHER" id="PTHR10131">
    <property type="entry name" value="TNF RECEPTOR ASSOCIATED FACTOR"/>
    <property type="match status" value="1"/>
</dbReference>
<dbReference type="Gene3D" id="2.60.210.10">
    <property type="entry name" value="Apoptosis, Tumor Necrosis Factor Receptor Associated Protein 2, Chain A"/>
    <property type="match status" value="1"/>
</dbReference>
<dbReference type="Gene3D" id="3.30.40.10">
    <property type="entry name" value="Zinc/RING finger domain, C3HC4 (zinc finger)"/>
    <property type="match status" value="1"/>
</dbReference>
<evidence type="ECO:0000259" key="6">
    <source>
        <dbReference type="PROSITE" id="PS50144"/>
    </source>
</evidence>
<dbReference type="Pfam" id="PF21355">
    <property type="entry name" value="TRAF-mep_MATH"/>
    <property type="match status" value="1"/>
</dbReference>
<dbReference type="GO" id="GO:0042981">
    <property type="term" value="P:regulation of apoptotic process"/>
    <property type="evidence" value="ECO:0007669"/>
    <property type="project" value="InterPro"/>
</dbReference>
<sequence>MVWLIIDRGFAKDLAQLHVFCKEKDNGCQWSGILKDYQAHLNDRHKEHELVQCPLADDGCRLQLMKKDFRAHLNTEQHQRSLLVFLEKLQSLMKTITSPIASNMKLDTIDPASTTTSNSNQVNDLYVEFGKCYSTLTTLTQGVHSLQNDVVRLDSESLYVSNVHEVIKKEMDELKKKVVENDACVKEFGPNQEILQQELVIIKQKTFDIGLISSDGTFIWKITNVSNKITDAQTERQISIYSLPFYSSPVGYKMRVCLYLNGDGNARRTHMSLFFVLMEGEYDGILKWPFNHRVTFCLYDQSSQNHHVMDSFQPDIKSNSFQRPHSEMNIASGISKFFPLSMIQQADNNYVKDDTMFIKIIVDFPDLPKMILPFAVNLNPGIPSHVQQTLIKQEIQRRQEAAQTPPMASISSADNQSSCG</sequence>
<dbReference type="SUPFAM" id="SSF49599">
    <property type="entry name" value="TRAF domain-like"/>
    <property type="match status" value="2"/>
</dbReference>
<evidence type="ECO:0000256" key="4">
    <source>
        <dbReference type="ARBA" id="ARBA00023054"/>
    </source>
</evidence>
<dbReference type="Proteomes" id="UP000677228">
    <property type="component" value="Unassembled WGS sequence"/>
</dbReference>
<gene>
    <name evidence="7" type="ORF">OVA965_LOCUS11974</name>
    <name evidence="8" type="ORF">TMI583_LOCUS11975</name>
</gene>
<evidence type="ECO:0000256" key="2">
    <source>
        <dbReference type="ARBA" id="ARBA00022703"/>
    </source>
</evidence>
<dbReference type="InterPro" id="IPR008974">
    <property type="entry name" value="TRAF-like"/>
</dbReference>
<dbReference type="GO" id="GO:0043122">
    <property type="term" value="P:regulation of canonical NF-kappaB signal transduction"/>
    <property type="evidence" value="ECO:0007669"/>
    <property type="project" value="TreeGrafter"/>
</dbReference>
<feature type="region of interest" description="Disordered" evidence="5">
    <location>
        <begin position="394"/>
        <end position="420"/>
    </location>
</feature>
<dbReference type="EMBL" id="CAJOBA010004726">
    <property type="protein sequence ID" value="CAF3721963.1"/>
    <property type="molecule type" value="Genomic_DNA"/>
</dbReference>
<reference evidence="7" key="1">
    <citation type="submission" date="2021-02" db="EMBL/GenBank/DDBJ databases">
        <authorList>
            <person name="Nowell W R."/>
        </authorList>
    </citation>
    <scope>NUCLEOTIDE SEQUENCE</scope>
</reference>
<dbReference type="EMBL" id="CAJNOK010004722">
    <property type="protein sequence ID" value="CAF0947538.1"/>
    <property type="molecule type" value="Genomic_DNA"/>
</dbReference>
<keyword evidence="1" id="KW-1017">Isopeptide bond</keyword>
<dbReference type="InterPro" id="IPR049342">
    <property type="entry name" value="TRAF1-6_MATH_dom"/>
</dbReference>
<keyword evidence="3" id="KW-0832">Ubl conjugation</keyword>
<dbReference type="PROSITE" id="PS50144">
    <property type="entry name" value="MATH"/>
    <property type="match status" value="1"/>
</dbReference>
<dbReference type="FunFam" id="2.60.210.10:FF:000001">
    <property type="entry name" value="TNF receptor-associated factor"/>
    <property type="match status" value="1"/>
</dbReference>
<dbReference type="GO" id="GO:0009898">
    <property type="term" value="C:cytoplasmic side of plasma membrane"/>
    <property type="evidence" value="ECO:0007669"/>
    <property type="project" value="TreeGrafter"/>
</dbReference>
<dbReference type="GO" id="GO:0006915">
    <property type="term" value="P:apoptotic process"/>
    <property type="evidence" value="ECO:0007669"/>
    <property type="project" value="UniProtKB-KW"/>
</dbReference>
<dbReference type="InterPro" id="IPR013083">
    <property type="entry name" value="Znf_RING/FYVE/PHD"/>
</dbReference>
<feature type="compositionally biased region" description="Polar residues" evidence="5">
    <location>
        <begin position="409"/>
        <end position="420"/>
    </location>
</feature>
<evidence type="ECO:0000313" key="7">
    <source>
        <dbReference type="EMBL" id="CAF0947538.1"/>
    </source>
</evidence>
<dbReference type="GO" id="GO:0007165">
    <property type="term" value="P:signal transduction"/>
    <property type="evidence" value="ECO:0007669"/>
    <property type="project" value="InterPro"/>
</dbReference>
<name>A0A8S2DQ50_9BILA</name>
<keyword evidence="4" id="KW-0175">Coiled coil</keyword>
<feature type="domain" description="MATH" evidence="6">
    <location>
        <begin position="215"/>
        <end position="362"/>
    </location>
</feature>
<dbReference type="AlphaFoldDB" id="A0A8S2DQ50"/>
<evidence type="ECO:0000256" key="1">
    <source>
        <dbReference type="ARBA" id="ARBA00022499"/>
    </source>
</evidence>